<name>S9U382_9TRYP</name>
<gene>
    <name evidence="2" type="ORF">STCU_07731</name>
</gene>
<accession>S9U382</accession>
<keyword evidence="3" id="KW-1185">Reference proteome</keyword>
<proteinExistence type="predicted"/>
<evidence type="ECO:0000313" key="3">
    <source>
        <dbReference type="Proteomes" id="UP000015354"/>
    </source>
</evidence>
<feature type="compositionally biased region" description="Polar residues" evidence="1">
    <location>
        <begin position="57"/>
        <end position="77"/>
    </location>
</feature>
<comment type="caution">
    <text evidence="2">The sequence shown here is derived from an EMBL/GenBank/DDBJ whole genome shotgun (WGS) entry which is preliminary data.</text>
</comment>
<evidence type="ECO:0000256" key="1">
    <source>
        <dbReference type="SAM" id="MobiDB-lite"/>
    </source>
</evidence>
<sequence>MAWNKQMPGAQEPISGAAKHGDAAAQRDKLVIHAPGVDVESGMSASMTGRPAAEPAPNQNSANEYSPANADTSSPGTSLLLDRSMIRNRAEGAAPPKVEHYEMLTLTCRDVSATQSVHSLVINDSWDFLSKPTVPNALNEGKCVFRFMCSPMNAVDAETKEMINSFINVSSFKDEERENNTPRVDVYNAEDASKYIGIFVKAMYVLPGVKLPNITADCVASLEYQKACQPSGSKVEEGPTANSFRVTMSVIKFVFSLTIQFKVSEVTDPQTLLSFKNVDGMIPAKVIVLERTKRNVGKVDATAKVRSLLLYYPINDGVLVNSQTLVLNTSLPKVVSKIVNTFGSQGAAQSADTTKLTRRFLTDKFGDSRIKKG</sequence>
<dbReference type="Proteomes" id="UP000015354">
    <property type="component" value="Unassembled WGS sequence"/>
</dbReference>
<feature type="region of interest" description="Disordered" evidence="1">
    <location>
        <begin position="40"/>
        <end position="78"/>
    </location>
</feature>
<dbReference type="EMBL" id="ATMH01007731">
    <property type="protein sequence ID" value="EPY23393.1"/>
    <property type="molecule type" value="Genomic_DNA"/>
</dbReference>
<organism evidence="2 3">
    <name type="scientific">Strigomonas culicis</name>
    <dbReference type="NCBI Taxonomy" id="28005"/>
    <lineage>
        <taxon>Eukaryota</taxon>
        <taxon>Discoba</taxon>
        <taxon>Euglenozoa</taxon>
        <taxon>Kinetoplastea</taxon>
        <taxon>Metakinetoplastina</taxon>
        <taxon>Trypanosomatida</taxon>
        <taxon>Trypanosomatidae</taxon>
        <taxon>Strigomonadinae</taxon>
        <taxon>Strigomonas</taxon>
    </lineage>
</organism>
<reference evidence="2 3" key="1">
    <citation type="journal article" date="2013" name="PLoS ONE">
        <title>Predicting the Proteins of Angomonas deanei, Strigomonas culicis and Their Respective Endosymbionts Reveals New Aspects of the Trypanosomatidae Family.</title>
        <authorList>
            <person name="Motta M.C."/>
            <person name="Martins A.C."/>
            <person name="de Souza S.S."/>
            <person name="Catta-Preta C.M."/>
            <person name="Silva R."/>
            <person name="Klein C.C."/>
            <person name="de Almeida L.G."/>
            <person name="de Lima Cunha O."/>
            <person name="Ciapina L.P."/>
            <person name="Brocchi M."/>
            <person name="Colabardini A.C."/>
            <person name="de Araujo Lima B."/>
            <person name="Machado C.R."/>
            <person name="de Almeida Soares C.M."/>
            <person name="Probst C.M."/>
            <person name="de Menezes C.B."/>
            <person name="Thompson C.E."/>
            <person name="Bartholomeu D.C."/>
            <person name="Gradia D.F."/>
            <person name="Pavoni D.P."/>
            <person name="Grisard E.C."/>
            <person name="Fantinatti-Garboggini F."/>
            <person name="Marchini F.K."/>
            <person name="Rodrigues-Luiz G.F."/>
            <person name="Wagner G."/>
            <person name="Goldman G.H."/>
            <person name="Fietto J.L."/>
            <person name="Elias M.C."/>
            <person name="Goldman M.H."/>
            <person name="Sagot M.F."/>
            <person name="Pereira M."/>
            <person name="Stoco P.H."/>
            <person name="de Mendonca-Neto R.P."/>
            <person name="Teixeira S.M."/>
            <person name="Maciel T.E."/>
            <person name="de Oliveira Mendes T.A."/>
            <person name="Urmenyi T.P."/>
            <person name="de Souza W."/>
            <person name="Schenkman S."/>
            <person name="de Vasconcelos A.T."/>
        </authorList>
    </citation>
    <scope>NUCLEOTIDE SEQUENCE [LARGE SCALE GENOMIC DNA]</scope>
</reference>
<evidence type="ECO:0000313" key="2">
    <source>
        <dbReference type="EMBL" id="EPY23393.1"/>
    </source>
</evidence>
<protein>
    <submittedName>
        <fullName evidence="2">Uncharacterized protein</fullName>
    </submittedName>
</protein>
<feature type="region of interest" description="Disordered" evidence="1">
    <location>
        <begin position="1"/>
        <end position="23"/>
    </location>
</feature>
<dbReference type="AlphaFoldDB" id="S9U382"/>
<dbReference type="OrthoDB" id="271898at2759"/>